<reference evidence="2 3" key="1">
    <citation type="submission" date="2019-12" db="EMBL/GenBank/DDBJ databases">
        <title>Genome sequenceing of Clostridium bovifaecis.</title>
        <authorList>
            <person name="Yao Y."/>
        </authorList>
    </citation>
    <scope>NUCLEOTIDE SEQUENCE [LARGE SCALE GENOMIC DNA]</scope>
    <source>
        <strain evidence="2 3">BXX</strain>
    </source>
</reference>
<dbReference type="Proteomes" id="UP000422764">
    <property type="component" value="Chromosome"/>
</dbReference>
<dbReference type="PANTHER" id="PTHR47799">
    <property type="entry name" value="OMEGA-AMIDASE YAFV"/>
    <property type="match status" value="1"/>
</dbReference>
<evidence type="ECO:0000313" key="3">
    <source>
        <dbReference type="Proteomes" id="UP000422764"/>
    </source>
</evidence>
<dbReference type="Pfam" id="PF00795">
    <property type="entry name" value="CN_hydrolase"/>
    <property type="match status" value="1"/>
</dbReference>
<dbReference type="SUPFAM" id="SSF56317">
    <property type="entry name" value="Carbon-nitrogen hydrolase"/>
    <property type="match status" value="1"/>
</dbReference>
<dbReference type="GO" id="GO:0050152">
    <property type="term" value="F:omega-amidase activity"/>
    <property type="evidence" value="ECO:0007669"/>
    <property type="project" value="TreeGrafter"/>
</dbReference>
<dbReference type="AlphaFoldDB" id="A0A6I6ET66"/>
<dbReference type="EMBL" id="CP046522">
    <property type="protein sequence ID" value="QGU95470.1"/>
    <property type="molecule type" value="Genomic_DNA"/>
</dbReference>
<feature type="domain" description="CN hydrolase" evidence="1">
    <location>
        <begin position="1"/>
        <end position="233"/>
    </location>
</feature>
<dbReference type="Gene3D" id="3.60.110.10">
    <property type="entry name" value="Carbon-nitrogen hydrolase"/>
    <property type="match status" value="1"/>
</dbReference>
<dbReference type="PROSITE" id="PS50263">
    <property type="entry name" value="CN_HYDROLASE"/>
    <property type="match status" value="1"/>
</dbReference>
<name>A0A6I6ET66_9CLOT</name>
<evidence type="ECO:0000259" key="1">
    <source>
        <dbReference type="PROSITE" id="PS50263"/>
    </source>
</evidence>
<keyword evidence="3" id="KW-1185">Reference proteome</keyword>
<dbReference type="InterPro" id="IPR003010">
    <property type="entry name" value="C-N_Hydrolase"/>
</dbReference>
<dbReference type="GO" id="GO:0106008">
    <property type="term" value="F:2-oxoglutaramate amidase activity"/>
    <property type="evidence" value="ECO:0007669"/>
    <property type="project" value="TreeGrafter"/>
</dbReference>
<accession>A0A6I6ET66</accession>
<dbReference type="CDD" id="cd07583">
    <property type="entry name" value="nitrilase_5"/>
    <property type="match status" value="1"/>
</dbReference>
<protein>
    <submittedName>
        <fullName evidence="2">Carbon-nitrogen family hydrolase</fullName>
    </submittedName>
</protein>
<evidence type="ECO:0000313" key="2">
    <source>
        <dbReference type="EMBL" id="QGU95470.1"/>
    </source>
</evidence>
<proteinExistence type="predicted"/>
<organism evidence="2 3">
    <name type="scientific">Clostridium bovifaecis</name>
    <dbReference type="NCBI Taxonomy" id="2184719"/>
    <lineage>
        <taxon>Bacteria</taxon>
        <taxon>Bacillati</taxon>
        <taxon>Bacillota</taxon>
        <taxon>Clostridia</taxon>
        <taxon>Eubacteriales</taxon>
        <taxon>Clostridiaceae</taxon>
        <taxon>Clostridium</taxon>
    </lineage>
</organism>
<sequence length="263" mass="30712">MRLALGQIDVYWEDKERNKEKCEQFISKAKEEKADIVIFPEMTLTGFSQNVEKIGEVDLDTVQWFRNQSIKHSIYTCFGYVEKDNLKGKNKLAVISPEGKEVCSYTKIHPFSYGGEDKFYHKGEDISLFNIMENYIAPLICYDLRFPELFQAVSKKAELVIIIANWPKSRREAWMTLLKARAIENQCYIAGVNRVGYGDGLEYSGDSMIISPKGEILASSNEKEELIICDIDMSQVEKVRRRFPFKRDRREELYKEMFDKYKL</sequence>
<keyword evidence="2" id="KW-0378">Hydrolase</keyword>
<gene>
    <name evidence="2" type="ORF">GOM49_10545</name>
</gene>
<dbReference type="InterPro" id="IPR036526">
    <property type="entry name" value="C-N_Hydrolase_sf"/>
</dbReference>
<dbReference type="InterPro" id="IPR052737">
    <property type="entry name" value="Omega-amidase_YafV"/>
</dbReference>
<dbReference type="PANTHER" id="PTHR47799:SF1">
    <property type="entry name" value="OMEGA-AMIDASE YAFV"/>
    <property type="match status" value="1"/>
</dbReference>